<comment type="catalytic activity">
    <reaction evidence="5">
        <text>[protein]-peptidylproline (omega=180) = [protein]-peptidylproline (omega=0)</text>
        <dbReference type="Rhea" id="RHEA:16237"/>
        <dbReference type="Rhea" id="RHEA-COMP:10747"/>
        <dbReference type="Rhea" id="RHEA-COMP:10748"/>
        <dbReference type="ChEBI" id="CHEBI:83833"/>
        <dbReference type="ChEBI" id="CHEBI:83834"/>
        <dbReference type="EC" id="5.2.1.8"/>
    </reaction>
</comment>
<dbReference type="PANTHER" id="PTHR45625:SF6">
    <property type="entry name" value="SPLICEOSOME-ASSOCIATED PROTEIN CWC27 HOMOLOG"/>
    <property type="match status" value="1"/>
</dbReference>
<comment type="subunit">
    <text evidence="4">Part of the activated spliceosome B/catalytic step 1 spliceosome, one of the forms of the spliceosome which has a well-formed active site but still cannot catalyze the branching reaction and is composed at least of 52 proteins, the U2, U5 and U6 snRNAs and the pre-mRNA. Recruited during early steps of activated spliceosome B maturation, it is probably one of the first proteins released from this complex as he matures to the spliceosome C complex. Component of the minor spliceosome, which splices U12-type introns.</text>
</comment>
<evidence type="ECO:0000256" key="5">
    <source>
        <dbReference type="RuleBase" id="RU363019"/>
    </source>
</evidence>
<dbReference type="PRINTS" id="PR00153">
    <property type="entry name" value="CSAPPISMRASE"/>
</dbReference>
<accession>A0A310SHN2</accession>
<gene>
    <name evidence="7" type="ORF">WN48_07754</name>
</gene>
<comment type="similarity">
    <text evidence="2 5">Belongs to the cyclophilin-type PPIase family.</text>
</comment>
<sequence length="85" mass="9606">MVGDIELELWAKEIAKAYRNFIQLCMEGYWDDTIFHRIIKGFITQGGDPTGTREGGKIYGAPFKVLVDMDRKILMVAVRNKVAGV</sequence>
<dbReference type="Proteomes" id="UP000250275">
    <property type="component" value="Unassembled WGS sequence"/>
</dbReference>
<dbReference type="EC" id="5.2.1.8" evidence="5"/>
<dbReference type="EMBL" id="KQ759893">
    <property type="protein sequence ID" value="OAD62100.1"/>
    <property type="molecule type" value="Genomic_DNA"/>
</dbReference>
<proteinExistence type="inferred from homology"/>
<evidence type="ECO:0000259" key="6">
    <source>
        <dbReference type="PROSITE" id="PS50072"/>
    </source>
</evidence>
<organism evidence="7 8">
    <name type="scientific">Eufriesea mexicana</name>
    <dbReference type="NCBI Taxonomy" id="516756"/>
    <lineage>
        <taxon>Eukaryota</taxon>
        <taxon>Metazoa</taxon>
        <taxon>Ecdysozoa</taxon>
        <taxon>Arthropoda</taxon>
        <taxon>Hexapoda</taxon>
        <taxon>Insecta</taxon>
        <taxon>Pterygota</taxon>
        <taxon>Neoptera</taxon>
        <taxon>Endopterygota</taxon>
        <taxon>Hymenoptera</taxon>
        <taxon>Apocrita</taxon>
        <taxon>Aculeata</taxon>
        <taxon>Apoidea</taxon>
        <taxon>Anthophila</taxon>
        <taxon>Apidae</taxon>
        <taxon>Eufriesea</taxon>
    </lineage>
</organism>
<feature type="domain" description="PPIase cyclophilin-type" evidence="6">
    <location>
        <begin position="1"/>
        <end position="63"/>
    </location>
</feature>
<dbReference type="InterPro" id="IPR029000">
    <property type="entry name" value="Cyclophilin-like_dom_sf"/>
</dbReference>
<evidence type="ECO:0000313" key="7">
    <source>
        <dbReference type="EMBL" id="OAD62100.1"/>
    </source>
</evidence>
<reference evidence="7 8" key="1">
    <citation type="submission" date="2015-07" db="EMBL/GenBank/DDBJ databases">
        <title>The genome of Eufriesea mexicana.</title>
        <authorList>
            <person name="Pan H."/>
            <person name="Kapheim K."/>
        </authorList>
    </citation>
    <scope>NUCLEOTIDE SEQUENCE [LARGE SCALE GENOMIC DNA]</scope>
    <source>
        <strain evidence="7">0111107269</strain>
        <tissue evidence="7">Whole body</tissue>
    </source>
</reference>
<keyword evidence="5 7" id="KW-0413">Isomerase</keyword>
<comment type="function">
    <text evidence="5">PPIases accelerate the folding of proteins. It catalyzes the cis-trans isomerization of proline imidic peptide bonds in oligopeptides.</text>
</comment>
<evidence type="ECO:0000256" key="4">
    <source>
        <dbReference type="ARBA" id="ARBA00046368"/>
    </source>
</evidence>
<dbReference type="Pfam" id="PF00160">
    <property type="entry name" value="Pro_isomerase"/>
    <property type="match status" value="1"/>
</dbReference>
<dbReference type="PANTHER" id="PTHR45625">
    <property type="entry name" value="PEPTIDYL-PROLYL CIS-TRANS ISOMERASE-RELATED"/>
    <property type="match status" value="1"/>
</dbReference>
<dbReference type="SUPFAM" id="SSF50891">
    <property type="entry name" value="Cyclophilin-like"/>
    <property type="match status" value="1"/>
</dbReference>
<keyword evidence="5" id="KW-0697">Rotamase</keyword>
<evidence type="ECO:0000256" key="1">
    <source>
        <dbReference type="ARBA" id="ARBA00004123"/>
    </source>
</evidence>
<evidence type="ECO:0000256" key="3">
    <source>
        <dbReference type="ARBA" id="ARBA00023242"/>
    </source>
</evidence>
<dbReference type="InterPro" id="IPR044666">
    <property type="entry name" value="Cyclophilin_A-like"/>
</dbReference>
<evidence type="ECO:0000256" key="2">
    <source>
        <dbReference type="ARBA" id="ARBA00007365"/>
    </source>
</evidence>
<dbReference type="GO" id="GO:0071013">
    <property type="term" value="C:catalytic step 2 spliceosome"/>
    <property type="evidence" value="ECO:0007669"/>
    <property type="project" value="TreeGrafter"/>
</dbReference>
<dbReference type="AlphaFoldDB" id="A0A310SHN2"/>
<dbReference type="GO" id="GO:0003755">
    <property type="term" value="F:peptidyl-prolyl cis-trans isomerase activity"/>
    <property type="evidence" value="ECO:0007669"/>
    <property type="project" value="UniProtKB-UniRule"/>
</dbReference>
<name>A0A310SHN2_9HYME</name>
<dbReference type="Gene3D" id="2.40.100.10">
    <property type="entry name" value="Cyclophilin-like"/>
    <property type="match status" value="1"/>
</dbReference>
<protein>
    <recommendedName>
        <fullName evidence="5">Peptidyl-prolyl cis-trans isomerase</fullName>
        <shortName evidence="5">PPIase</shortName>
        <ecNumber evidence="5">5.2.1.8</ecNumber>
    </recommendedName>
</protein>
<evidence type="ECO:0000313" key="8">
    <source>
        <dbReference type="Proteomes" id="UP000250275"/>
    </source>
</evidence>
<dbReference type="PROSITE" id="PS50072">
    <property type="entry name" value="CSA_PPIASE_2"/>
    <property type="match status" value="1"/>
</dbReference>
<keyword evidence="3" id="KW-0539">Nucleus</keyword>
<comment type="subcellular location">
    <subcellularLocation>
        <location evidence="1">Nucleus</location>
    </subcellularLocation>
</comment>
<keyword evidence="8" id="KW-1185">Reference proteome</keyword>
<dbReference type="InterPro" id="IPR002130">
    <property type="entry name" value="Cyclophilin-type_PPIase_dom"/>
</dbReference>